<gene>
    <name evidence="1" type="ORF">NPIL_179941</name>
</gene>
<sequence length="128" mass="14324">MVVKGTIYTHNNAIMYFLFTVTLNIGTLERNLPYPLTSIPPGHRETRSNVLCQHSQSDRPLFQCQMHHPYGLAACMSNLIQLTLGIVPSIEIQMQKGIPLVPEEFLISFQSAGGIDTGEYFITVGRPF</sequence>
<dbReference type="EMBL" id="BMAW01101973">
    <property type="protein sequence ID" value="GFT02043.1"/>
    <property type="molecule type" value="Genomic_DNA"/>
</dbReference>
<organism evidence="1 2">
    <name type="scientific">Nephila pilipes</name>
    <name type="common">Giant wood spider</name>
    <name type="synonym">Nephila maculata</name>
    <dbReference type="NCBI Taxonomy" id="299642"/>
    <lineage>
        <taxon>Eukaryota</taxon>
        <taxon>Metazoa</taxon>
        <taxon>Ecdysozoa</taxon>
        <taxon>Arthropoda</taxon>
        <taxon>Chelicerata</taxon>
        <taxon>Arachnida</taxon>
        <taxon>Araneae</taxon>
        <taxon>Araneomorphae</taxon>
        <taxon>Entelegynae</taxon>
        <taxon>Araneoidea</taxon>
        <taxon>Nephilidae</taxon>
        <taxon>Nephila</taxon>
    </lineage>
</organism>
<protein>
    <submittedName>
        <fullName evidence="1">Uncharacterized protein</fullName>
    </submittedName>
</protein>
<accession>A0A8X6TFA8</accession>
<dbReference type="AlphaFoldDB" id="A0A8X6TFA8"/>
<comment type="caution">
    <text evidence="1">The sequence shown here is derived from an EMBL/GenBank/DDBJ whole genome shotgun (WGS) entry which is preliminary data.</text>
</comment>
<reference evidence="1" key="1">
    <citation type="submission" date="2020-08" db="EMBL/GenBank/DDBJ databases">
        <title>Multicomponent nature underlies the extraordinary mechanical properties of spider dragline silk.</title>
        <authorList>
            <person name="Kono N."/>
            <person name="Nakamura H."/>
            <person name="Mori M."/>
            <person name="Yoshida Y."/>
            <person name="Ohtoshi R."/>
            <person name="Malay A.D."/>
            <person name="Moran D.A.P."/>
            <person name="Tomita M."/>
            <person name="Numata K."/>
            <person name="Arakawa K."/>
        </authorList>
    </citation>
    <scope>NUCLEOTIDE SEQUENCE</scope>
</reference>
<name>A0A8X6TFA8_NEPPI</name>
<proteinExistence type="predicted"/>
<keyword evidence="2" id="KW-1185">Reference proteome</keyword>
<evidence type="ECO:0000313" key="1">
    <source>
        <dbReference type="EMBL" id="GFT02043.1"/>
    </source>
</evidence>
<dbReference type="Proteomes" id="UP000887013">
    <property type="component" value="Unassembled WGS sequence"/>
</dbReference>
<evidence type="ECO:0000313" key="2">
    <source>
        <dbReference type="Proteomes" id="UP000887013"/>
    </source>
</evidence>